<feature type="compositionally biased region" description="Basic and acidic residues" evidence="1">
    <location>
        <begin position="98"/>
        <end position="122"/>
    </location>
</feature>
<evidence type="ECO:0000256" key="1">
    <source>
        <dbReference type="SAM" id="MobiDB-lite"/>
    </source>
</evidence>
<proteinExistence type="predicted"/>
<feature type="region of interest" description="Disordered" evidence="1">
    <location>
        <begin position="36"/>
        <end position="127"/>
    </location>
</feature>
<feature type="region of interest" description="Disordered" evidence="1">
    <location>
        <begin position="143"/>
        <end position="166"/>
    </location>
</feature>
<organism evidence="2">
    <name type="scientific">Davidia involucrata</name>
    <name type="common">Dove tree</name>
    <dbReference type="NCBI Taxonomy" id="16924"/>
    <lineage>
        <taxon>Eukaryota</taxon>
        <taxon>Viridiplantae</taxon>
        <taxon>Streptophyta</taxon>
        <taxon>Embryophyta</taxon>
        <taxon>Tracheophyta</taxon>
        <taxon>Spermatophyta</taxon>
        <taxon>Magnoliopsida</taxon>
        <taxon>eudicotyledons</taxon>
        <taxon>Gunneridae</taxon>
        <taxon>Pentapetalae</taxon>
        <taxon>asterids</taxon>
        <taxon>Cornales</taxon>
        <taxon>Nyssaceae</taxon>
        <taxon>Davidia</taxon>
    </lineage>
</organism>
<accession>A0A5B7B739</accession>
<dbReference type="PANTHER" id="PTHR35277">
    <property type="entry name" value="OS09G0363700 PROTEIN"/>
    <property type="match status" value="1"/>
</dbReference>
<dbReference type="PANTHER" id="PTHR35277:SF10">
    <property type="entry name" value="OS09G0363700 PROTEIN"/>
    <property type="match status" value="1"/>
</dbReference>
<name>A0A5B7B739_DAVIN</name>
<evidence type="ECO:0000313" key="2">
    <source>
        <dbReference type="EMBL" id="MPA64790.1"/>
    </source>
</evidence>
<gene>
    <name evidence="2" type="ORF">Din_034231</name>
</gene>
<protein>
    <submittedName>
        <fullName evidence="2">Uncharacterized protein</fullName>
    </submittedName>
</protein>
<dbReference type="EMBL" id="GHES01034231">
    <property type="protein sequence ID" value="MPA64790.1"/>
    <property type="molecule type" value="Transcribed_RNA"/>
</dbReference>
<sequence length="225" mass="25558">MAESKPDPSNSLSEKDVQAPNVFERTKEEIEAILHTEKSHHHHKETHGLRDDIDENTPINDVKAPNVFQRAKEEIEALVQTIHPKKEPKSHALPSNNEIRDHSVTEELRQEKSDSHPEKEVKSPNLIKRAKEEIEAIMYKDHHHHHHKETHGMSNDIDENTPINEVKGPNVFQRAKEEIQALVQTIHPKKESDNVVSSPKKGSGFRACIGRGLEKVCSPRGDKGD</sequence>
<dbReference type="AlphaFoldDB" id="A0A5B7B739"/>
<feature type="region of interest" description="Disordered" evidence="1">
    <location>
        <begin position="1"/>
        <end position="22"/>
    </location>
</feature>
<reference evidence="2" key="1">
    <citation type="submission" date="2019-08" db="EMBL/GenBank/DDBJ databases">
        <title>Reference gene set and small RNA set construction with multiple tissues from Davidia involucrata Baill.</title>
        <authorList>
            <person name="Yang H."/>
            <person name="Zhou C."/>
            <person name="Li G."/>
            <person name="Wang J."/>
            <person name="Gao P."/>
            <person name="Wang M."/>
            <person name="Wang R."/>
            <person name="Zhao Y."/>
        </authorList>
    </citation>
    <scope>NUCLEOTIDE SEQUENCE</scope>
    <source>
        <tissue evidence="2">Mixed with DoveR01_LX</tissue>
    </source>
</reference>